<feature type="region of interest" description="Disordered" evidence="3">
    <location>
        <begin position="1"/>
        <end position="75"/>
    </location>
</feature>
<evidence type="ECO:0000256" key="3">
    <source>
        <dbReference type="SAM" id="MobiDB-lite"/>
    </source>
</evidence>
<sequence>MKKLNSLVPHRTVPKSSSSSSISSSRHSLAVTEEGEDSVQDIVRKRHSSHVTTDSSMFSGHSSLDLSSTTDPTHKDGGKLVSVSVCGDGQDTRIGVIAVKYVMRVDHVSNLGLASDSISHYQVGEIRRSKRNSANPEMLPYGYLVGDTTDIKVYLRKSVNHVDSLAFETLIPKSLVQRYVSLLMEHRRIILSGPTGTGKTFIAKKLANFLVQRKRESVSSPIMSPSKIESVANFIVNMNNVNELREYLSGISDKCNSASEKESLPTVIVLDNLHLAGQLDEVFNEFLKASFDTCPYIIGTLNQTTTSAATTHLQLKHNFRWILCANHMEPVRGFSGIVDWIAKVYSHLNKFLETHSSCGDITFGPRHFLNCPIDIITSRNCYMAREHHGKILFSFVKETWPWPGGDLDVEELSRIKPEDVGFDMKNALPSRPNSSIGGDSLLIDELSSPTSGDPLFNMLMHLQEAAANNETKRDDQRDEDEEDEEIYKNRS</sequence>
<dbReference type="SMART" id="SM00382">
    <property type="entry name" value="AAA"/>
    <property type="match status" value="1"/>
</dbReference>
<dbReference type="InterPro" id="IPR049945">
    <property type="entry name" value="AAA_22"/>
</dbReference>
<dbReference type="Pfam" id="PF25408">
    <property type="entry name" value="AAA_lid_NAV1"/>
    <property type="match status" value="1"/>
</dbReference>
<dbReference type="AlphaFoldDB" id="A0A7R8CZ73"/>
<feature type="region of interest" description="Disordered" evidence="3">
    <location>
        <begin position="466"/>
        <end position="491"/>
    </location>
</feature>
<evidence type="ECO:0000256" key="1">
    <source>
        <dbReference type="ARBA" id="ARBA00006255"/>
    </source>
</evidence>
<protein>
    <submittedName>
        <fullName evidence="5">Neuron navigator 3,Neuron navigator 2</fullName>
    </submittedName>
</protein>
<keyword evidence="2" id="KW-0175">Coiled coil</keyword>
<reference evidence="5" key="1">
    <citation type="submission" date="2021-02" db="EMBL/GenBank/DDBJ databases">
        <authorList>
            <person name="Bekaert M."/>
        </authorList>
    </citation>
    <scope>NUCLEOTIDE SEQUENCE</scope>
    <source>
        <strain evidence="5">IoA-00</strain>
    </source>
</reference>
<dbReference type="OrthoDB" id="2161974at2759"/>
<dbReference type="EMBL" id="HG994585">
    <property type="protein sequence ID" value="CAF2973896.1"/>
    <property type="molecule type" value="Genomic_DNA"/>
</dbReference>
<dbReference type="GO" id="GO:0022008">
    <property type="term" value="P:neurogenesis"/>
    <property type="evidence" value="ECO:0007669"/>
    <property type="project" value="InterPro"/>
</dbReference>
<feature type="compositionally biased region" description="Low complexity" evidence="3">
    <location>
        <begin position="54"/>
        <end position="68"/>
    </location>
</feature>
<gene>
    <name evidence="5" type="ORF">LSAA_11257</name>
</gene>
<dbReference type="InterPro" id="IPR057126">
    <property type="entry name" value="NAV1-like_ubiquitin-like"/>
</dbReference>
<dbReference type="Proteomes" id="UP000675881">
    <property type="component" value="Chromosome 6"/>
</dbReference>
<comment type="similarity">
    <text evidence="1">Belongs to the Nav/unc-53 family.</text>
</comment>
<keyword evidence="6" id="KW-1185">Reference proteome</keyword>
<dbReference type="InterPro" id="IPR039041">
    <property type="entry name" value="Nav/unc-53"/>
</dbReference>
<evidence type="ECO:0000313" key="5">
    <source>
        <dbReference type="EMBL" id="CAF2973896.1"/>
    </source>
</evidence>
<proteinExistence type="inferred from homology"/>
<organism evidence="5 6">
    <name type="scientific">Lepeophtheirus salmonis</name>
    <name type="common">Salmon louse</name>
    <name type="synonym">Caligus salmonis</name>
    <dbReference type="NCBI Taxonomy" id="72036"/>
    <lineage>
        <taxon>Eukaryota</taxon>
        <taxon>Metazoa</taxon>
        <taxon>Ecdysozoa</taxon>
        <taxon>Arthropoda</taxon>
        <taxon>Crustacea</taxon>
        <taxon>Multicrustacea</taxon>
        <taxon>Hexanauplia</taxon>
        <taxon>Copepoda</taxon>
        <taxon>Siphonostomatoida</taxon>
        <taxon>Caligidae</taxon>
        <taxon>Lepeophtheirus</taxon>
    </lineage>
</organism>
<dbReference type="InterPro" id="IPR003593">
    <property type="entry name" value="AAA+_ATPase"/>
</dbReference>
<dbReference type="Pfam" id="PF13401">
    <property type="entry name" value="AAA_22"/>
    <property type="match status" value="1"/>
</dbReference>
<evidence type="ECO:0000259" key="4">
    <source>
        <dbReference type="SMART" id="SM00382"/>
    </source>
</evidence>
<evidence type="ECO:0000256" key="2">
    <source>
        <dbReference type="ARBA" id="ARBA00023054"/>
    </source>
</evidence>
<name>A0A7R8CZ73_LEPSM</name>
<dbReference type="PANTHER" id="PTHR12784:SF28">
    <property type="entry name" value="PROTEIN SICKIE"/>
    <property type="match status" value="1"/>
</dbReference>
<evidence type="ECO:0000313" key="6">
    <source>
        <dbReference type="Proteomes" id="UP000675881"/>
    </source>
</evidence>
<feature type="compositionally biased region" description="Low complexity" evidence="3">
    <location>
        <begin position="16"/>
        <end position="25"/>
    </location>
</feature>
<accession>A0A7R8CZ73</accession>
<dbReference type="InterPro" id="IPR057568">
    <property type="entry name" value="CortBP2_NAV1-like_AAA_lid"/>
</dbReference>
<dbReference type="Gene3D" id="3.40.50.300">
    <property type="entry name" value="P-loop containing nucleotide triphosphate hydrolases"/>
    <property type="match status" value="1"/>
</dbReference>
<dbReference type="PANTHER" id="PTHR12784">
    <property type="entry name" value="STEERIN"/>
    <property type="match status" value="1"/>
</dbReference>
<dbReference type="InterPro" id="IPR027417">
    <property type="entry name" value="P-loop_NTPase"/>
</dbReference>
<dbReference type="SUPFAM" id="SSF52540">
    <property type="entry name" value="P-loop containing nucleoside triphosphate hydrolases"/>
    <property type="match status" value="1"/>
</dbReference>
<feature type="domain" description="AAA+ ATPase" evidence="4">
    <location>
        <begin position="185"/>
        <end position="323"/>
    </location>
</feature>
<dbReference type="Pfam" id="PF23092">
    <property type="entry name" value="Ubiquitin_6"/>
    <property type="match status" value="1"/>
</dbReference>
<dbReference type="GO" id="GO:0016887">
    <property type="term" value="F:ATP hydrolysis activity"/>
    <property type="evidence" value="ECO:0007669"/>
    <property type="project" value="InterPro"/>
</dbReference>